<accession>A0A4S8LIU8</accession>
<name>A0A4S8LIU8_DENBC</name>
<organism evidence="1 2">
    <name type="scientific">Dendrothele bispora (strain CBS 962.96)</name>
    <dbReference type="NCBI Taxonomy" id="1314807"/>
    <lineage>
        <taxon>Eukaryota</taxon>
        <taxon>Fungi</taxon>
        <taxon>Dikarya</taxon>
        <taxon>Basidiomycota</taxon>
        <taxon>Agaricomycotina</taxon>
        <taxon>Agaricomycetes</taxon>
        <taxon>Agaricomycetidae</taxon>
        <taxon>Agaricales</taxon>
        <taxon>Agaricales incertae sedis</taxon>
        <taxon>Dendrothele</taxon>
    </lineage>
</organism>
<gene>
    <name evidence="1" type="ORF">K435DRAFT_678965</name>
</gene>
<dbReference type="PANTHER" id="PTHR46579:SF1">
    <property type="entry name" value="F5_8 TYPE C DOMAIN-CONTAINING PROTEIN"/>
    <property type="match status" value="1"/>
</dbReference>
<evidence type="ECO:0000313" key="1">
    <source>
        <dbReference type="EMBL" id="THU88931.1"/>
    </source>
</evidence>
<proteinExistence type="predicted"/>
<keyword evidence="2" id="KW-1185">Reference proteome</keyword>
<dbReference type="OrthoDB" id="3039677at2759"/>
<dbReference type="PANTHER" id="PTHR46579">
    <property type="entry name" value="F5/8 TYPE C DOMAIN-CONTAINING PROTEIN-RELATED"/>
    <property type="match status" value="1"/>
</dbReference>
<reference evidence="1 2" key="1">
    <citation type="journal article" date="2019" name="Nat. Ecol. Evol.">
        <title>Megaphylogeny resolves global patterns of mushroom evolution.</title>
        <authorList>
            <person name="Varga T."/>
            <person name="Krizsan K."/>
            <person name="Foldi C."/>
            <person name="Dima B."/>
            <person name="Sanchez-Garcia M."/>
            <person name="Sanchez-Ramirez S."/>
            <person name="Szollosi G.J."/>
            <person name="Szarkandi J.G."/>
            <person name="Papp V."/>
            <person name="Albert L."/>
            <person name="Andreopoulos W."/>
            <person name="Angelini C."/>
            <person name="Antonin V."/>
            <person name="Barry K.W."/>
            <person name="Bougher N.L."/>
            <person name="Buchanan P."/>
            <person name="Buyck B."/>
            <person name="Bense V."/>
            <person name="Catcheside P."/>
            <person name="Chovatia M."/>
            <person name="Cooper J."/>
            <person name="Damon W."/>
            <person name="Desjardin D."/>
            <person name="Finy P."/>
            <person name="Geml J."/>
            <person name="Haridas S."/>
            <person name="Hughes K."/>
            <person name="Justo A."/>
            <person name="Karasinski D."/>
            <person name="Kautmanova I."/>
            <person name="Kiss B."/>
            <person name="Kocsube S."/>
            <person name="Kotiranta H."/>
            <person name="LaButti K.M."/>
            <person name="Lechner B.E."/>
            <person name="Liimatainen K."/>
            <person name="Lipzen A."/>
            <person name="Lukacs Z."/>
            <person name="Mihaltcheva S."/>
            <person name="Morgado L.N."/>
            <person name="Niskanen T."/>
            <person name="Noordeloos M.E."/>
            <person name="Ohm R.A."/>
            <person name="Ortiz-Santana B."/>
            <person name="Ovrebo C."/>
            <person name="Racz N."/>
            <person name="Riley R."/>
            <person name="Savchenko A."/>
            <person name="Shiryaev A."/>
            <person name="Soop K."/>
            <person name="Spirin V."/>
            <person name="Szebenyi C."/>
            <person name="Tomsovsky M."/>
            <person name="Tulloss R.E."/>
            <person name="Uehling J."/>
            <person name="Grigoriev I.V."/>
            <person name="Vagvolgyi C."/>
            <person name="Papp T."/>
            <person name="Martin F.M."/>
            <person name="Miettinen O."/>
            <person name="Hibbett D.S."/>
            <person name="Nagy L.G."/>
        </authorList>
    </citation>
    <scope>NUCLEOTIDE SEQUENCE [LARGE SCALE GENOMIC DNA]</scope>
    <source>
        <strain evidence="1 2">CBS 962.96</strain>
    </source>
</reference>
<dbReference type="AlphaFoldDB" id="A0A4S8LIU8"/>
<protein>
    <submittedName>
        <fullName evidence="1">Uncharacterized protein</fullName>
    </submittedName>
</protein>
<evidence type="ECO:0000313" key="2">
    <source>
        <dbReference type="Proteomes" id="UP000297245"/>
    </source>
</evidence>
<dbReference type="Proteomes" id="UP000297245">
    <property type="component" value="Unassembled WGS sequence"/>
</dbReference>
<sequence>MYLVGVVPGPRSPSVIRSQISHSVKLAVDDLQKFRQGVHFTRTYNYPGGRLCKSLCIDIITDALACREIAGFPSPSSLYPCTSCHLKKSEIGNLDRQSWPRRDLREHKRIAQAWWDAETFAEQQTLFKSHYLRWSEFNRLDYFNIILYTPSDLPHTGYLNAAQTHFREIFGIDFEKPGGDGQPISVSDPNAMNVDVDNSHDRTNRRRHRKDPKLQDIIYRDMDNIFLPTWMNSAPRDWGSARRGKLKANEWKMLTLVHVPITLIRLWGTHPVERKRNMLDNFMALAQALRIADFYSLRRKDVFSFNKHITHYLKTLQELYQASDESILKPHHHALMHMGEDLAFMGPNHARNTMPCERYIHFMQNRNLNNQFGMFHIIRLIVSN</sequence>
<dbReference type="EMBL" id="ML179389">
    <property type="protein sequence ID" value="THU88931.1"/>
    <property type="molecule type" value="Genomic_DNA"/>
</dbReference>